<sequence>MAAVKFMSSVTLYCLVQCTLELSVSLCLTVLESAIGSLPMCCTGKQGGTVVLSSSNIRYGTLPIFLLHGIIYSTSSSASRKK</sequence>
<gene>
    <name evidence="8" type="ORF">SO802_007584</name>
</gene>
<evidence type="ECO:0000313" key="9">
    <source>
        <dbReference type="Proteomes" id="UP001459277"/>
    </source>
</evidence>
<evidence type="ECO:0000259" key="7">
    <source>
        <dbReference type="PROSITE" id="PS51473"/>
    </source>
</evidence>
<evidence type="ECO:0000313" key="8">
    <source>
        <dbReference type="EMBL" id="KAL0012476.1"/>
    </source>
</evidence>
<evidence type="ECO:0000256" key="2">
    <source>
        <dbReference type="ARBA" id="ARBA00022525"/>
    </source>
</evidence>
<dbReference type="PROSITE" id="PS51473">
    <property type="entry name" value="GNK2"/>
    <property type="match status" value="1"/>
</dbReference>
<proteinExistence type="inferred from homology"/>
<comment type="similarity">
    <text evidence="5">Belongs to the cysteine-rich repeat secretory protein family.</text>
</comment>
<dbReference type="PANTHER" id="PTHR32411">
    <property type="entry name" value="CYSTEINE-RICH REPEAT SECRETORY PROTEIN 38-RELATED"/>
    <property type="match status" value="1"/>
</dbReference>
<evidence type="ECO:0000256" key="4">
    <source>
        <dbReference type="ARBA" id="ARBA00022737"/>
    </source>
</evidence>
<protein>
    <recommendedName>
        <fullName evidence="7">Gnk2-homologous domain-containing protein</fullName>
    </recommendedName>
</protein>
<keyword evidence="2" id="KW-0964">Secreted</keyword>
<keyword evidence="9" id="KW-1185">Reference proteome</keyword>
<feature type="domain" description="Gnk2-homologous" evidence="7">
    <location>
        <begin position="1"/>
        <end position="64"/>
    </location>
</feature>
<dbReference type="InterPro" id="IPR050581">
    <property type="entry name" value="CRR_secretory_protein"/>
</dbReference>
<dbReference type="Gene3D" id="3.30.430.20">
    <property type="entry name" value="Gnk2 domain, C-X8-C-X2-C motif"/>
    <property type="match status" value="1"/>
</dbReference>
<evidence type="ECO:0000256" key="1">
    <source>
        <dbReference type="ARBA" id="ARBA00004613"/>
    </source>
</evidence>
<dbReference type="EMBL" id="JAZDWU010000002">
    <property type="protein sequence ID" value="KAL0012476.1"/>
    <property type="molecule type" value="Genomic_DNA"/>
</dbReference>
<feature type="signal peptide" evidence="6">
    <location>
        <begin position="1"/>
        <end position="21"/>
    </location>
</feature>
<dbReference type="AlphaFoldDB" id="A0AAW2DPX0"/>
<dbReference type="InterPro" id="IPR038408">
    <property type="entry name" value="GNK2_sf"/>
</dbReference>
<keyword evidence="3 6" id="KW-0732">Signal</keyword>
<comment type="caution">
    <text evidence="8">The sequence shown here is derived from an EMBL/GenBank/DDBJ whole genome shotgun (WGS) entry which is preliminary data.</text>
</comment>
<name>A0AAW2DPX0_9ROSI</name>
<evidence type="ECO:0000256" key="6">
    <source>
        <dbReference type="SAM" id="SignalP"/>
    </source>
</evidence>
<comment type="subcellular location">
    <subcellularLocation>
        <location evidence="1">Secreted</location>
    </subcellularLocation>
</comment>
<feature type="chain" id="PRO_5043934952" description="Gnk2-homologous domain-containing protein" evidence="6">
    <location>
        <begin position="22"/>
        <end position="82"/>
    </location>
</feature>
<reference evidence="8 9" key="1">
    <citation type="submission" date="2024-01" db="EMBL/GenBank/DDBJ databases">
        <title>A telomere-to-telomere, gap-free genome of sweet tea (Lithocarpus litseifolius).</title>
        <authorList>
            <person name="Zhou J."/>
        </authorList>
    </citation>
    <scope>NUCLEOTIDE SEQUENCE [LARGE SCALE GENOMIC DNA]</scope>
    <source>
        <strain evidence="8">Zhou-2022a</strain>
        <tissue evidence="8">Leaf</tissue>
    </source>
</reference>
<dbReference type="CDD" id="cd23509">
    <property type="entry name" value="Gnk2-like"/>
    <property type="match status" value="1"/>
</dbReference>
<dbReference type="GO" id="GO:0005576">
    <property type="term" value="C:extracellular region"/>
    <property type="evidence" value="ECO:0007669"/>
    <property type="project" value="UniProtKB-SubCell"/>
</dbReference>
<dbReference type="InterPro" id="IPR002902">
    <property type="entry name" value="GNK2"/>
</dbReference>
<evidence type="ECO:0000256" key="5">
    <source>
        <dbReference type="ARBA" id="ARBA00038515"/>
    </source>
</evidence>
<dbReference type="Proteomes" id="UP001459277">
    <property type="component" value="Unassembled WGS sequence"/>
</dbReference>
<dbReference type="PANTHER" id="PTHR32411:SF43">
    <property type="entry name" value="CYSTEINE-RICH REPEAT SECRETORY PROTEIN 38"/>
    <property type="match status" value="1"/>
</dbReference>
<organism evidence="8 9">
    <name type="scientific">Lithocarpus litseifolius</name>
    <dbReference type="NCBI Taxonomy" id="425828"/>
    <lineage>
        <taxon>Eukaryota</taxon>
        <taxon>Viridiplantae</taxon>
        <taxon>Streptophyta</taxon>
        <taxon>Embryophyta</taxon>
        <taxon>Tracheophyta</taxon>
        <taxon>Spermatophyta</taxon>
        <taxon>Magnoliopsida</taxon>
        <taxon>eudicotyledons</taxon>
        <taxon>Gunneridae</taxon>
        <taxon>Pentapetalae</taxon>
        <taxon>rosids</taxon>
        <taxon>fabids</taxon>
        <taxon>Fagales</taxon>
        <taxon>Fagaceae</taxon>
        <taxon>Lithocarpus</taxon>
    </lineage>
</organism>
<accession>A0AAW2DPX0</accession>
<evidence type="ECO:0000256" key="3">
    <source>
        <dbReference type="ARBA" id="ARBA00022729"/>
    </source>
</evidence>
<keyword evidence="4" id="KW-0677">Repeat</keyword>